<reference evidence="1" key="1">
    <citation type="submission" date="2022-05" db="EMBL/GenBank/DDBJ databases">
        <title>Jatrophihabitans sp. SB3-54 whole genome sequence.</title>
        <authorList>
            <person name="Suh M.K."/>
            <person name="Eom M.K."/>
            <person name="Kim J.S."/>
            <person name="Kim H.S."/>
            <person name="Do H.E."/>
            <person name="Shin Y.K."/>
            <person name="Lee J.-S."/>
        </authorList>
    </citation>
    <scope>NUCLEOTIDE SEQUENCE</scope>
    <source>
        <strain evidence="1">SB3-54</strain>
    </source>
</reference>
<keyword evidence="2" id="KW-1185">Reference proteome</keyword>
<sequence>MTIPAEARRRLAAPVRAELERKSWAFPAVSTVPLPAGVWNTYVRQLREAGAAVHHAVQDVDLTRPFNGIRRQLEKIVEVRSTAIWRLMAMCAFEPFNAADASSALERMDTAVAAVLAVVENEQPAQSIAGTARIEFEQPEKPTGQEEHDSLSRVFGLSTRPVDETGEFSASRVFEAFKYDVTSLVRQVLPHVASLGVEPVDDVLALVCICGWIADAPDPVLAYSSMHEMLWALDHSRREAPTDRAAAFAYLHGRDEALRQTWRRVIATLQDLRSEADSETRAHQLADVYKRITEGPFRQYAWTMRCLSRRQWSVPPTLGPLQAAIASDGDWLASVLDVAVLRDVRNGQAHESLVWDGHREVFIVDDAEFTPRQVVHAFSGAVSFVRGCEAAFAHDRAGERDPGLLTPTCDEPGRLQPWRRAEAFFGTNGLRLRRLVFNSRVAEAHVEQLDTENINPCLQALVLASRLLPRVETFRVWRDGTEHPVVEVGTAALRLVDVHWERALNTFTAMPLSTFLPANLDARKRHESESVAARSVAWIAADDVLDAIDGADDPWTPDMRRLACARIAHARACLHGCAELTSALTRIKAICAQLEQLEEILGRADGPGSFNDVDALDATQLIRHMWQTWGPVPRLPTISERSRGLNDRLDCRAQLQPDDFKDEQHRKRWRSI</sequence>
<accession>A0ABY7K5C0</accession>
<dbReference type="EMBL" id="CP097463">
    <property type="protein sequence ID" value="WAX58529.1"/>
    <property type="molecule type" value="Genomic_DNA"/>
</dbReference>
<gene>
    <name evidence="1" type="ORF">M6B22_07130</name>
</gene>
<evidence type="ECO:0000313" key="2">
    <source>
        <dbReference type="Proteomes" id="UP001164693"/>
    </source>
</evidence>
<name>A0ABY7K5C0_9ACTN</name>
<organism evidence="1 2">
    <name type="scientific">Jatrophihabitans cynanchi</name>
    <dbReference type="NCBI Taxonomy" id="2944128"/>
    <lineage>
        <taxon>Bacteria</taxon>
        <taxon>Bacillati</taxon>
        <taxon>Actinomycetota</taxon>
        <taxon>Actinomycetes</taxon>
        <taxon>Jatrophihabitantales</taxon>
        <taxon>Jatrophihabitantaceae</taxon>
        <taxon>Jatrophihabitans</taxon>
    </lineage>
</organism>
<protein>
    <submittedName>
        <fullName evidence="1">Uncharacterized protein</fullName>
    </submittedName>
</protein>
<proteinExistence type="predicted"/>
<dbReference type="Proteomes" id="UP001164693">
    <property type="component" value="Chromosome"/>
</dbReference>
<evidence type="ECO:0000313" key="1">
    <source>
        <dbReference type="EMBL" id="WAX58529.1"/>
    </source>
</evidence>
<dbReference type="RefSeq" id="WP_269445068.1">
    <property type="nucleotide sequence ID" value="NZ_CP097463.1"/>
</dbReference>